<reference evidence="6 8" key="2">
    <citation type="submission" date="2023-09" db="EMBL/GenBank/DDBJ databases">
        <title>Complete-Gapless Cercospora beticola genome.</title>
        <authorList>
            <person name="Wyatt N.A."/>
            <person name="Spanner R.E."/>
            <person name="Bolton M.D."/>
        </authorList>
    </citation>
    <scope>NUCLEOTIDE SEQUENCE [LARGE SCALE GENOMIC DNA]</scope>
    <source>
        <strain evidence="6">Cb09-40</strain>
    </source>
</reference>
<accession>A0A2G5HP31</accession>
<dbReference type="EMBL" id="CP134189">
    <property type="protein sequence ID" value="WPB05008.1"/>
    <property type="molecule type" value="Genomic_DNA"/>
</dbReference>
<evidence type="ECO:0000256" key="1">
    <source>
        <dbReference type="ARBA" id="ARBA00023242"/>
    </source>
</evidence>
<keyword evidence="2" id="KW-0175">Coiled coil</keyword>
<dbReference type="InterPro" id="IPR001138">
    <property type="entry name" value="Zn2Cys6_DnaBD"/>
</dbReference>
<feature type="compositionally biased region" description="Low complexity" evidence="3">
    <location>
        <begin position="10"/>
        <end position="26"/>
    </location>
</feature>
<evidence type="ECO:0000313" key="6">
    <source>
        <dbReference type="EMBL" id="WPB05008.1"/>
    </source>
</evidence>
<dbReference type="CDD" id="cd00067">
    <property type="entry name" value="GAL4"/>
    <property type="match status" value="1"/>
</dbReference>
<dbReference type="Gene3D" id="4.10.240.10">
    <property type="entry name" value="Zn(2)-C6 fungal-type DNA-binding domain"/>
    <property type="match status" value="1"/>
</dbReference>
<dbReference type="InterPro" id="IPR036864">
    <property type="entry name" value="Zn2-C6_fun-type_DNA-bd_sf"/>
</dbReference>
<organism evidence="5 7">
    <name type="scientific">Cercospora beticola</name>
    <name type="common">Sugarbeet leaf spot fungus</name>
    <dbReference type="NCBI Taxonomy" id="122368"/>
    <lineage>
        <taxon>Eukaryota</taxon>
        <taxon>Fungi</taxon>
        <taxon>Dikarya</taxon>
        <taxon>Ascomycota</taxon>
        <taxon>Pezizomycotina</taxon>
        <taxon>Dothideomycetes</taxon>
        <taxon>Dothideomycetidae</taxon>
        <taxon>Mycosphaerellales</taxon>
        <taxon>Mycosphaerellaceae</taxon>
        <taxon>Cercospora</taxon>
    </lineage>
</organism>
<keyword evidence="8" id="KW-1185">Reference proteome</keyword>
<evidence type="ECO:0000256" key="3">
    <source>
        <dbReference type="SAM" id="MobiDB-lite"/>
    </source>
</evidence>
<dbReference type="InterPro" id="IPR053187">
    <property type="entry name" value="Notoamide_regulator"/>
</dbReference>
<dbReference type="GO" id="GO:0000981">
    <property type="term" value="F:DNA-binding transcription factor activity, RNA polymerase II-specific"/>
    <property type="evidence" value="ECO:0007669"/>
    <property type="project" value="InterPro"/>
</dbReference>
<dbReference type="EMBL" id="LKMD01000104">
    <property type="protein sequence ID" value="PIA94317.1"/>
    <property type="molecule type" value="Genomic_DNA"/>
</dbReference>
<dbReference type="SMART" id="SM00066">
    <property type="entry name" value="GAL4"/>
    <property type="match status" value="1"/>
</dbReference>
<dbReference type="PRINTS" id="PR00755">
    <property type="entry name" value="AFLATOXINBRP"/>
</dbReference>
<dbReference type="PROSITE" id="PS50048">
    <property type="entry name" value="ZN2_CY6_FUNGAL_2"/>
    <property type="match status" value="1"/>
</dbReference>
<dbReference type="PANTHER" id="PTHR47256:SF1">
    <property type="entry name" value="ZN(II)2CYS6 TRANSCRIPTION FACTOR (EUROFUNG)"/>
    <property type="match status" value="1"/>
</dbReference>
<dbReference type="OrthoDB" id="10261408at2759"/>
<feature type="domain" description="Zn(2)-C6 fungal-type" evidence="4">
    <location>
        <begin position="42"/>
        <end position="72"/>
    </location>
</feature>
<sequence>MAESYYITPSDSTGSSGSKFGSGSSRSGRDGKTPKREQVAAACLQCRSKKVKCDAVRPFCGRCRQRRLQCEYDVAEPDVTKLEAAKRRNEEMQDQLSAMRELYAALATRSEVEAARILHLIRANTNDPFAVLRAVQEADLLLRRAAGARNDHDRVP</sequence>
<feature type="coiled-coil region" evidence="2">
    <location>
        <begin position="82"/>
        <end position="109"/>
    </location>
</feature>
<dbReference type="PANTHER" id="PTHR47256">
    <property type="entry name" value="ZN(II)2CYS6 TRANSCRIPTION FACTOR (EUROFUNG)-RELATED"/>
    <property type="match status" value="1"/>
</dbReference>
<evidence type="ECO:0000313" key="5">
    <source>
        <dbReference type="EMBL" id="PIA94317.1"/>
    </source>
</evidence>
<dbReference type="SUPFAM" id="SSF57701">
    <property type="entry name" value="Zn2/Cys6 DNA-binding domain"/>
    <property type="match status" value="1"/>
</dbReference>
<gene>
    <name evidence="5" type="ORF">CB0940_08431</name>
    <name evidence="6" type="ORF">RHO25_009656</name>
</gene>
<proteinExistence type="predicted"/>
<dbReference type="Proteomes" id="UP000230605">
    <property type="component" value="Chromosome 6"/>
</dbReference>
<protein>
    <recommendedName>
        <fullName evidence="4">Zn(2)-C6 fungal-type domain-containing protein</fullName>
    </recommendedName>
</protein>
<dbReference type="Proteomes" id="UP001302367">
    <property type="component" value="Chromosome 6"/>
</dbReference>
<evidence type="ECO:0000256" key="2">
    <source>
        <dbReference type="SAM" id="Coils"/>
    </source>
</evidence>
<keyword evidence="1" id="KW-0539">Nucleus</keyword>
<evidence type="ECO:0000313" key="8">
    <source>
        <dbReference type="Proteomes" id="UP001302367"/>
    </source>
</evidence>
<dbReference type="AlphaFoldDB" id="A0A2G5HP31"/>
<name>A0A2G5HP31_CERBT</name>
<feature type="region of interest" description="Disordered" evidence="3">
    <location>
        <begin position="1"/>
        <end position="35"/>
    </location>
</feature>
<evidence type="ECO:0000259" key="4">
    <source>
        <dbReference type="PROSITE" id="PS50048"/>
    </source>
</evidence>
<dbReference type="GO" id="GO:0008270">
    <property type="term" value="F:zinc ion binding"/>
    <property type="evidence" value="ECO:0007669"/>
    <property type="project" value="InterPro"/>
</dbReference>
<dbReference type="PROSITE" id="PS00463">
    <property type="entry name" value="ZN2_CY6_FUNGAL_1"/>
    <property type="match status" value="1"/>
</dbReference>
<dbReference type="Pfam" id="PF00172">
    <property type="entry name" value="Zn_clus"/>
    <property type="match status" value="1"/>
</dbReference>
<evidence type="ECO:0000313" key="7">
    <source>
        <dbReference type="Proteomes" id="UP000230605"/>
    </source>
</evidence>
<reference evidence="5 7" key="1">
    <citation type="submission" date="2015-10" db="EMBL/GenBank/DDBJ databases">
        <title>The cercosporin biosynthetic gene cluster was horizontally transferred to several fungal lineages and shown to be expanded in Cercospora beticola based on microsynteny with recipient genomes.</title>
        <authorList>
            <person name="De Jonge R."/>
            <person name="Ebert M.K."/>
            <person name="Suttle J.C."/>
            <person name="Jurick Ii W.M."/>
            <person name="Secor G.A."/>
            <person name="Thomma B.P."/>
            <person name="Van De Peer Y."/>
            <person name="Bolton M.D."/>
        </authorList>
    </citation>
    <scope>NUCLEOTIDE SEQUENCE [LARGE SCALE GENOMIC DNA]</scope>
    <source>
        <strain evidence="5 7">09-40</strain>
    </source>
</reference>